<dbReference type="GO" id="GO:0008270">
    <property type="term" value="F:zinc ion binding"/>
    <property type="evidence" value="ECO:0007669"/>
    <property type="project" value="UniProtKB-KW"/>
</dbReference>
<evidence type="ECO:0000256" key="1">
    <source>
        <dbReference type="ARBA" id="ARBA00022679"/>
    </source>
</evidence>
<gene>
    <name evidence="11" type="primary">kidins220</name>
    <name evidence="11" type="ORF">AK812_SmicGene25735</name>
</gene>
<dbReference type="InterPro" id="IPR050889">
    <property type="entry name" value="Dendritic_Spine_Reg/Scaffold"/>
</dbReference>
<feature type="chain" id="PRO_5010283282" evidence="9">
    <location>
        <begin position="23"/>
        <end position="1699"/>
    </location>
</feature>
<feature type="transmembrane region" description="Helical" evidence="8">
    <location>
        <begin position="231"/>
        <end position="253"/>
    </location>
</feature>
<dbReference type="InterPro" id="IPR002110">
    <property type="entry name" value="Ankyrin_rpt"/>
</dbReference>
<protein>
    <submittedName>
        <fullName evidence="11">Kinase D-interacting substrate of 220 kDa</fullName>
    </submittedName>
</protein>
<keyword evidence="9" id="KW-0732">Signal</keyword>
<keyword evidence="1" id="KW-0808">Transferase</keyword>
<evidence type="ECO:0000256" key="7">
    <source>
        <dbReference type="ARBA" id="ARBA00023043"/>
    </source>
</evidence>
<comment type="caution">
    <text evidence="11">The sequence shown here is derived from an EMBL/GenBank/DDBJ whole genome shotgun (WGS) entry which is preliminary data.</text>
</comment>
<dbReference type="InterPro" id="IPR036770">
    <property type="entry name" value="Ankyrin_rpt-contain_sf"/>
</dbReference>
<evidence type="ECO:0000256" key="4">
    <source>
        <dbReference type="ARBA" id="ARBA00022771"/>
    </source>
</evidence>
<keyword evidence="2" id="KW-0479">Metal-binding</keyword>
<name>A0A1Q9DBJ4_SYMMI</name>
<keyword evidence="8" id="KW-1133">Transmembrane helix</keyword>
<dbReference type="InterPro" id="IPR044066">
    <property type="entry name" value="TRIAD_supradom"/>
</dbReference>
<accession>A0A1Q9DBJ4</accession>
<evidence type="ECO:0000259" key="10">
    <source>
        <dbReference type="PROSITE" id="PS51873"/>
    </source>
</evidence>
<dbReference type="GO" id="GO:0016301">
    <property type="term" value="F:kinase activity"/>
    <property type="evidence" value="ECO:0007669"/>
    <property type="project" value="UniProtKB-KW"/>
</dbReference>
<keyword evidence="8" id="KW-0812">Transmembrane</keyword>
<organism evidence="11 12">
    <name type="scientific">Symbiodinium microadriaticum</name>
    <name type="common">Dinoflagellate</name>
    <name type="synonym">Zooxanthella microadriatica</name>
    <dbReference type="NCBI Taxonomy" id="2951"/>
    <lineage>
        <taxon>Eukaryota</taxon>
        <taxon>Sar</taxon>
        <taxon>Alveolata</taxon>
        <taxon>Dinophyceae</taxon>
        <taxon>Suessiales</taxon>
        <taxon>Symbiodiniaceae</taxon>
        <taxon>Symbiodinium</taxon>
    </lineage>
</organism>
<dbReference type="Gene3D" id="1.25.40.20">
    <property type="entry name" value="Ankyrin repeat-containing domain"/>
    <property type="match status" value="1"/>
</dbReference>
<dbReference type="Gene3D" id="1.20.120.1750">
    <property type="match status" value="1"/>
</dbReference>
<sequence>MGSRQMLPLLMLASVLMAPARSRSYSLLFAIQHPTTIGHDKVLEAVQAASDIDEQDEHGMTALMYAAWKADMEIVEAILKRKPQLDHQAKVVEAILKHKPKLDLQDKDGWTALKYAARYRKPEVVEAILKHNKPQLDVQSKNAWTALMSAARYNQPEVVEAIRKHKPQLDLQEKTGNTALFLAVQNEHGPDAGAAAAEVLASNQSPSFLQRLEKDTPKGLDLARTYFASGWTWLHLCSGLAVGICAGACLVAMGKRASLEPNSQRVTVLISSRRLAIKSLTKGIWKAEALRALELVACILLPLSMTMLWIEPLKFLPFYFLVYTLPALACWQQQAFRFPALLLVSPARRPGLLCPVRLPRAVATIAQLALLYWLPHHCEDPIKYYIYGQLFLEDKVTAFPASALVRGHLPMLNRASAEMACPAKNRFPAEAKHLFFCAQYVVAGLIWVALVTLDTLGCLMQFGTNDPEAVEDLGQRIAATETKDEIAEINDPVAVSPERARAIQCTPFPGGIYFAVGMAVCDVFLDVYSLYSCVMAAQLQFALVMVAIVSTSSTVAALASTPWTLSTQIAASVQRGLSTDTLRHALDYEGCFEAPLSLCLTAYAFAFNIPGGGLPTLVLSLMSVGISTYNTASYMCWNIDLGLHDAEMGQHTAKKDFEFELSDREEELRVHVLQQGHESIQLREEPVLPRSLSLFEPLPERTAGAEALQFLHMLPNRFVLCFAFLGGGNSEWLVRRSRRRFVDAWTLRFRRLLLRLPGAQTASFAHVANLLPFEDVGQRIALSSWVHARNVARTQGRQVSLYTVEVANEPRVRREAAFTALPALTRTARHVMAVGHTQIPSLPLLRDILERAMDLTEDFIVLTIADLGLVADFYAQVQALLDEVAPAQSLSILRVGIGNWSRHVHQRHWNKGGRVYLKPFLDLVRQFPQIHPGSDCFVFPRAALPRMLPMVGYVFYGVPPFGKCMLMAMGAATGGAVMEVAKQQLTFHLNAAERDRKPNGQLHFHWQEETSMKKELHSFNKYVGFAMASRVWDQGELVHRLWQNFQVPSGVKLEGGGHFVDLEQCFKEVGVITGLVLVISRKSGLGVLPYVLDVDLVQMKNASSGRIRSRQRVWGLPPALEMGGFGPNVVVARLQMPYEAGDCLGWAWRYDVTGLTLGSEEAQGGPAPTLYLPVSREYGVTNTLTYPLSLRHRLAVRAIAQAGIPRVAVERRKMAAVFLPFLELPAARLGGEDRYQVPGRLHSACSHAVCDPCLRQLVLSQLPKSRERWQLEILCPEPLCQKRIPQRLVLTVREADDLAKAIDTDGLWPSLGEEVSQRCPLCRKEAPVHVNRACGHAACESCWLDGLEEKLRWCRENAAMDIPCPHPGCHEGCYDVLRHFESPFLEELELYVREAKVQLVEFSSWAVHGPPGAPGPVCALASWDQAKRAVVIPVANAGAVRPHSVLVLCIASLALQEVWCQENFALGPVGCPRHPGGCTQDVFPVLPSAITIFAEHRDHLKKELRRLEPVAVPRDLTGPGPTCPICAEVCWANWAEERPPDAVLKISAADLAESGMWRRVKGASAEAPRLPSLLADLDRRQRLQRSYLYPPAVQGEKLYGTSEVDCPQPGCVGLGYLGFDMVMCFICEHQWDATEGILGEETELPDGEEVAEVSVAGVRVKRCPSCHEYIEKNGGCDHMTCRCRHEFSWATLKPWKLGR</sequence>
<evidence type="ECO:0000256" key="9">
    <source>
        <dbReference type="SAM" id="SignalP"/>
    </source>
</evidence>
<reference evidence="11 12" key="1">
    <citation type="submission" date="2016-02" db="EMBL/GenBank/DDBJ databases">
        <title>Genome analysis of coral dinoflagellate symbionts highlights evolutionary adaptations to a symbiotic lifestyle.</title>
        <authorList>
            <person name="Aranda M."/>
            <person name="Li Y."/>
            <person name="Liew Y.J."/>
            <person name="Baumgarten S."/>
            <person name="Simakov O."/>
            <person name="Wilson M."/>
            <person name="Piel J."/>
            <person name="Ashoor H."/>
            <person name="Bougouffa S."/>
            <person name="Bajic V.B."/>
            <person name="Ryu T."/>
            <person name="Ravasi T."/>
            <person name="Bayer T."/>
            <person name="Micklem G."/>
            <person name="Kim H."/>
            <person name="Bhak J."/>
            <person name="Lajeunesse T.C."/>
            <person name="Voolstra C.R."/>
        </authorList>
    </citation>
    <scope>NUCLEOTIDE SEQUENCE [LARGE SCALE GENOMIC DNA]</scope>
    <source>
        <strain evidence="11 12">CCMP2467</strain>
    </source>
</reference>
<evidence type="ECO:0000256" key="2">
    <source>
        <dbReference type="ARBA" id="ARBA00022723"/>
    </source>
</evidence>
<dbReference type="OrthoDB" id="430833at2759"/>
<keyword evidence="4" id="KW-0863">Zinc-finger</keyword>
<keyword evidence="8" id="KW-0472">Membrane</keyword>
<evidence type="ECO:0000256" key="5">
    <source>
        <dbReference type="ARBA" id="ARBA00022786"/>
    </source>
</evidence>
<keyword evidence="12" id="KW-1185">Reference proteome</keyword>
<keyword evidence="3" id="KW-0677">Repeat</keyword>
<keyword evidence="6" id="KW-0862">Zinc</keyword>
<feature type="transmembrane region" description="Helical" evidence="8">
    <location>
        <begin position="543"/>
        <end position="565"/>
    </location>
</feature>
<dbReference type="Pfam" id="PF12796">
    <property type="entry name" value="Ank_2"/>
    <property type="match status" value="1"/>
</dbReference>
<proteinExistence type="predicted"/>
<feature type="transmembrane region" description="Helical" evidence="8">
    <location>
        <begin position="511"/>
        <end position="531"/>
    </location>
</feature>
<keyword evidence="5" id="KW-0833">Ubl conjugation pathway</keyword>
<dbReference type="PANTHER" id="PTHR24166">
    <property type="entry name" value="ROLLING PEBBLES, ISOFORM B"/>
    <property type="match status" value="1"/>
</dbReference>
<dbReference type="SUPFAM" id="SSF48403">
    <property type="entry name" value="Ankyrin repeat"/>
    <property type="match status" value="1"/>
</dbReference>
<keyword evidence="11" id="KW-0418">Kinase</keyword>
<keyword evidence="7" id="KW-0040">ANK repeat</keyword>
<dbReference type="PROSITE" id="PS51873">
    <property type="entry name" value="TRIAD"/>
    <property type="match status" value="1"/>
</dbReference>
<dbReference type="Proteomes" id="UP000186817">
    <property type="component" value="Unassembled WGS sequence"/>
</dbReference>
<dbReference type="PANTHER" id="PTHR24166:SF48">
    <property type="entry name" value="PROTEIN VAPYRIN"/>
    <property type="match status" value="1"/>
</dbReference>
<evidence type="ECO:0000256" key="8">
    <source>
        <dbReference type="SAM" id="Phobius"/>
    </source>
</evidence>
<evidence type="ECO:0000313" key="11">
    <source>
        <dbReference type="EMBL" id="OLP92470.1"/>
    </source>
</evidence>
<dbReference type="Pfam" id="PF22191">
    <property type="entry name" value="IBR_1"/>
    <property type="match status" value="1"/>
</dbReference>
<feature type="transmembrane region" description="Helical" evidence="8">
    <location>
        <begin position="434"/>
        <end position="453"/>
    </location>
</feature>
<evidence type="ECO:0000313" key="12">
    <source>
        <dbReference type="Proteomes" id="UP000186817"/>
    </source>
</evidence>
<dbReference type="EMBL" id="LSRX01000621">
    <property type="protein sequence ID" value="OLP92470.1"/>
    <property type="molecule type" value="Genomic_DNA"/>
</dbReference>
<feature type="signal peptide" evidence="9">
    <location>
        <begin position="1"/>
        <end position="22"/>
    </location>
</feature>
<evidence type="ECO:0000256" key="6">
    <source>
        <dbReference type="ARBA" id="ARBA00022833"/>
    </source>
</evidence>
<feature type="domain" description="RING-type" evidence="10">
    <location>
        <begin position="1315"/>
        <end position="1699"/>
    </location>
</feature>
<evidence type="ECO:0000256" key="3">
    <source>
        <dbReference type="ARBA" id="ARBA00022737"/>
    </source>
</evidence>
<dbReference type="SUPFAM" id="SSF57850">
    <property type="entry name" value="RING/U-box"/>
    <property type="match status" value="3"/>
</dbReference>
<dbReference type="SMART" id="SM00248">
    <property type="entry name" value="ANK"/>
    <property type="match status" value="4"/>
</dbReference>